<dbReference type="AlphaFoldDB" id="A0A833J9Y2"/>
<gene>
    <name evidence="1" type="ORF">F8B43_0023</name>
</gene>
<dbReference type="Gene3D" id="3.40.91.30">
    <property type="match status" value="1"/>
</dbReference>
<reference evidence="1 2" key="1">
    <citation type="submission" date="2019-10" db="EMBL/GenBank/DDBJ databases">
        <title>Draft Genome Sequence of the Caffeine Degrading Methylotroph Methylorubrum populi PINKEL.</title>
        <authorList>
            <person name="Dawson S.C."/>
            <person name="Zhang X."/>
            <person name="Wright M.E."/>
            <person name="Sharma G."/>
            <person name="Langner J.T."/>
            <person name="Ditty J.L."/>
            <person name="Subuyuj G.A."/>
        </authorList>
    </citation>
    <scope>NUCLEOTIDE SEQUENCE [LARGE SCALE GENOMIC DNA]</scope>
    <source>
        <strain evidence="1 2">Pinkel</strain>
    </source>
</reference>
<dbReference type="RefSeq" id="WP_193316348.1">
    <property type="nucleotide sequence ID" value="NZ_WEKV01000001.1"/>
</dbReference>
<dbReference type="EMBL" id="WEKV01000001">
    <property type="protein sequence ID" value="KAB7788018.1"/>
    <property type="molecule type" value="Genomic_DNA"/>
</dbReference>
<proteinExistence type="predicted"/>
<sequence length="195" mass="21744">MSSYRIPAKPTTYAGTRFRSRLEARWAAFFDLAGWRWEYEPVDYPGWQPDFLIRTSAEPIPVEVKPIEWPDSGKFEAMEKVVLGRGDLEKVRAIEGVECLILGAYLPTFAAGLDGVPFGLTVTLNSNDEGAREHFVDVALLFGGQRSAFDFSVEFGSWHRRIGVGGGKADLPPIEPQAVEAAWRQAGNVVQWRGR</sequence>
<protein>
    <submittedName>
        <fullName evidence="1">Uncharacterized protein</fullName>
    </submittedName>
</protein>
<comment type="caution">
    <text evidence="1">The sequence shown here is derived from an EMBL/GenBank/DDBJ whole genome shotgun (WGS) entry which is preliminary data.</text>
</comment>
<organism evidence="1 2">
    <name type="scientific">Methylorubrum populi</name>
    <dbReference type="NCBI Taxonomy" id="223967"/>
    <lineage>
        <taxon>Bacteria</taxon>
        <taxon>Pseudomonadati</taxon>
        <taxon>Pseudomonadota</taxon>
        <taxon>Alphaproteobacteria</taxon>
        <taxon>Hyphomicrobiales</taxon>
        <taxon>Methylobacteriaceae</taxon>
        <taxon>Methylorubrum</taxon>
    </lineage>
</organism>
<evidence type="ECO:0000313" key="1">
    <source>
        <dbReference type="EMBL" id="KAB7788018.1"/>
    </source>
</evidence>
<name>A0A833J9Y2_9HYPH</name>
<accession>A0A833J9Y2</accession>
<evidence type="ECO:0000313" key="2">
    <source>
        <dbReference type="Proteomes" id="UP000469949"/>
    </source>
</evidence>
<dbReference type="Proteomes" id="UP000469949">
    <property type="component" value="Unassembled WGS sequence"/>
</dbReference>